<accession>A0A182E8Q5</accession>
<reference evidence="2 3" key="2">
    <citation type="submission" date="2018-08" db="EMBL/GenBank/DDBJ databases">
        <authorList>
            <person name="Laetsch R D."/>
            <person name="Stevens L."/>
            <person name="Kumar S."/>
            <person name="Blaxter L. M."/>
        </authorList>
    </citation>
    <scope>NUCLEOTIDE SEQUENCE [LARGE SCALE GENOMIC DNA]</scope>
</reference>
<dbReference type="WBParaSite" id="nOo.2.0.1.t04411-RA">
    <property type="protein sequence ID" value="nOo.2.0.1.t04411-RA"/>
    <property type="gene ID" value="nOo.2.0.1.g04411"/>
</dbReference>
<reference evidence="4" key="1">
    <citation type="submission" date="2016-06" db="UniProtKB">
        <authorList>
            <consortium name="WormBaseParasite"/>
        </authorList>
    </citation>
    <scope>IDENTIFICATION</scope>
</reference>
<dbReference type="Proteomes" id="UP000271087">
    <property type="component" value="Unassembled WGS sequence"/>
</dbReference>
<dbReference type="Pfam" id="PF24123">
    <property type="entry name" value="Myosin_VII_N"/>
    <property type="match status" value="1"/>
</dbReference>
<protein>
    <submittedName>
        <fullName evidence="4">AbrB/MazE/SpoVT family DNA-binding domain-containing protein</fullName>
    </submittedName>
</protein>
<evidence type="ECO:0000313" key="2">
    <source>
        <dbReference type="EMBL" id="VDK72932.1"/>
    </source>
</evidence>
<keyword evidence="3" id="KW-1185">Reference proteome</keyword>
<proteinExistence type="predicted"/>
<feature type="domain" description="Myosin VII N-terminal" evidence="1">
    <location>
        <begin position="5"/>
        <end position="42"/>
    </location>
</feature>
<dbReference type="OrthoDB" id="5861894at2759"/>
<dbReference type="InterPro" id="IPR057130">
    <property type="entry name" value="Myosin_VII_N"/>
</dbReference>
<dbReference type="EMBL" id="UYRW01000990">
    <property type="protein sequence ID" value="VDK72932.1"/>
    <property type="molecule type" value="Genomic_DNA"/>
</dbReference>
<organism evidence="4">
    <name type="scientific">Onchocerca ochengi</name>
    <name type="common">Filarial nematode worm</name>
    <dbReference type="NCBI Taxonomy" id="42157"/>
    <lineage>
        <taxon>Eukaryota</taxon>
        <taxon>Metazoa</taxon>
        <taxon>Ecdysozoa</taxon>
        <taxon>Nematoda</taxon>
        <taxon>Chromadorea</taxon>
        <taxon>Rhabditida</taxon>
        <taxon>Spirurina</taxon>
        <taxon>Spiruromorpha</taxon>
        <taxon>Filarioidea</taxon>
        <taxon>Onchocercidae</taxon>
        <taxon>Onchocerca</taxon>
    </lineage>
</organism>
<dbReference type="AlphaFoldDB" id="A0A182E8Q5"/>
<dbReference type="STRING" id="42157.A0A182E8Q5"/>
<evidence type="ECO:0000259" key="1">
    <source>
        <dbReference type="Pfam" id="PF24123"/>
    </source>
</evidence>
<evidence type="ECO:0000313" key="3">
    <source>
        <dbReference type="Proteomes" id="UP000271087"/>
    </source>
</evidence>
<name>A0A182E8Q5_ONCOC</name>
<sequence>MVQFSKGDFLWVEPIAKNRFIFPIGARVLEVEDDKFKVIDDFAE</sequence>
<evidence type="ECO:0000313" key="4">
    <source>
        <dbReference type="WBParaSite" id="nOo.2.0.1.t04411-RA"/>
    </source>
</evidence>
<gene>
    <name evidence="2" type="ORF">NOO_LOCUS4411</name>
</gene>